<dbReference type="Gene3D" id="3.40.630.30">
    <property type="match status" value="1"/>
</dbReference>
<keyword evidence="3" id="KW-1185">Reference proteome</keyword>
<name>N2AF57_9FIRM</name>
<dbReference type="PANTHER" id="PTHR41373">
    <property type="entry name" value="DUF2156 DOMAIN-CONTAINING PROTEIN"/>
    <property type="match status" value="1"/>
</dbReference>
<feature type="domain" description="Phosphatidylglycerol lysyltransferase C-terminal" evidence="1">
    <location>
        <begin position="24"/>
        <end position="290"/>
    </location>
</feature>
<accession>N2AF57</accession>
<dbReference type="SUPFAM" id="SSF55729">
    <property type="entry name" value="Acyl-CoA N-acyltransferases (Nat)"/>
    <property type="match status" value="2"/>
</dbReference>
<evidence type="ECO:0000313" key="2">
    <source>
        <dbReference type="EMBL" id="EMZ25093.1"/>
    </source>
</evidence>
<protein>
    <recommendedName>
        <fullName evidence="1">Phosphatidylglycerol lysyltransferase C-terminal domain-containing protein</fullName>
    </recommendedName>
</protein>
<evidence type="ECO:0000259" key="1">
    <source>
        <dbReference type="Pfam" id="PF09924"/>
    </source>
</evidence>
<reference evidence="2 3" key="1">
    <citation type="journal article" date="2014" name="Genome Announc.">
        <title>Draft genome sequences of the altered schaedler flora, a defined bacterial community from gnotobiotic mice.</title>
        <authorList>
            <person name="Wannemuehler M.J."/>
            <person name="Overstreet A.M."/>
            <person name="Ward D.V."/>
            <person name="Phillips G.J."/>
        </authorList>
    </citation>
    <scope>NUCLEOTIDE SEQUENCE [LARGE SCALE GENOMIC DNA]</scope>
    <source>
        <strain evidence="2 3">ASF492</strain>
    </source>
</reference>
<organism evidence="2 3">
    <name type="scientific">Eubacterium plexicaudatum ASF492</name>
    <dbReference type="NCBI Taxonomy" id="1235802"/>
    <lineage>
        <taxon>Bacteria</taxon>
        <taxon>Bacillati</taxon>
        <taxon>Bacillota</taxon>
        <taxon>Clostridia</taxon>
        <taxon>Eubacteriales</taxon>
        <taxon>Eubacteriaceae</taxon>
        <taxon>Eubacterium</taxon>
    </lineage>
</organism>
<dbReference type="PANTHER" id="PTHR41373:SF1">
    <property type="entry name" value="PHOSPHATIDYLGLYCEROL LYSYLTRANSFERASE C-TERMINAL DOMAIN-CONTAINING PROTEIN"/>
    <property type="match status" value="1"/>
</dbReference>
<dbReference type="Pfam" id="PF09924">
    <property type="entry name" value="LPG_synthase_C"/>
    <property type="match status" value="1"/>
</dbReference>
<dbReference type="PIRSF" id="PIRSF018688">
    <property type="entry name" value="UCP018688"/>
    <property type="match status" value="1"/>
</dbReference>
<comment type="caution">
    <text evidence="2">The sequence shown here is derived from an EMBL/GenBank/DDBJ whole genome shotgun (WGS) entry which is preliminary data.</text>
</comment>
<dbReference type="InterPro" id="IPR016181">
    <property type="entry name" value="Acyl_CoA_acyltransferase"/>
</dbReference>
<dbReference type="PATRIC" id="fig|1235802.3.peg.3152"/>
<gene>
    <name evidence="2" type="ORF">C823_02983</name>
</gene>
<dbReference type="InterPro" id="IPR016732">
    <property type="entry name" value="UCP018688"/>
</dbReference>
<dbReference type="STRING" id="1235802.C823_02983"/>
<sequence length="296" mass="34739">MIEFKSLSLRDREWVTQRLLEDDRQACEYSFANNFLWSDIYGVKMAKEQECLIFQFQHEDSYYYTIPIGNGNRKGALDAMLAMAQENRQELVLGTLLQSDLNWLEQHYPGQYAVETNRDDYDYVYTTEKLSTLSGRKLHGKRNHIARFKDDHNWMYREMMPEDAGECMRLLDDWKEAESENWNDEMENELHINRIALRNLAELVLDGGMLYKGGRLVAFSIGEPLNSNTYVVHIEKALASVQGAYPMINQQFVLHNCQDYAYVNREEDTGDEGLRKAKLSYQPELLVEKFEARFHL</sequence>
<evidence type="ECO:0000313" key="3">
    <source>
        <dbReference type="Proteomes" id="UP000012589"/>
    </source>
</evidence>
<dbReference type="AlphaFoldDB" id="N2AF57"/>
<dbReference type="OrthoDB" id="9765580at2"/>
<dbReference type="InterPro" id="IPR024320">
    <property type="entry name" value="LPG_synthase_C"/>
</dbReference>
<dbReference type="eggNOG" id="COG4866">
    <property type="taxonomic scope" value="Bacteria"/>
</dbReference>
<dbReference type="HOGENOM" id="CLU_058411_0_0_9"/>
<dbReference type="Proteomes" id="UP000012589">
    <property type="component" value="Unassembled WGS sequence"/>
</dbReference>
<dbReference type="EMBL" id="AQFT01000091">
    <property type="protein sequence ID" value="EMZ25093.1"/>
    <property type="molecule type" value="Genomic_DNA"/>
</dbReference>
<proteinExistence type="predicted"/>